<proteinExistence type="inferred from homology"/>
<comment type="similarity">
    <text evidence="2">Belongs to the ACC deaminase/D-cysteine desulfhydrase family.</text>
</comment>
<keyword evidence="3 5" id="KW-0663">Pyridoxal phosphate</keyword>
<dbReference type="SUPFAM" id="SSF53686">
    <property type="entry name" value="Tryptophan synthase beta subunit-like PLP-dependent enzymes"/>
    <property type="match status" value="1"/>
</dbReference>
<dbReference type="PIRSF" id="PIRSF006278">
    <property type="entry name" value="ACCD_DCysDesulf"/>
    <property type="match status" value="1"/>
</dbReference>
<evidence type="ECO:0000256" key="2">
    <source>
        <dbReference type="ARBA" id="ARBA00008639"/>
    </source>
</evidence>
<feature type="modified residue" description="N6-(pyridoxal phosphate)lysine" evidence="5">
    <location>
        <position position="40"/>
    </location>
</feature>
<evidence type="ECO:0000256" key="5">
    <source>
        <dbReference type="PIRSR" id="PIRSR006278-2"/>
    </source>
</evidence>
<reference evidence="6" key="1">
    <citation type="submission" date="2021-01" db="EMBL/GenBank/DDBJ databases">
        <title>Marivirga sp. nov., isolated from intertidal surface sediments.</title>
        <authorList>
            <person name="Zhang M."/>
        </authorList>
    </citation>
    <scope>NUCLEOTIDE SEQUENCE</scope>
    <source>
        <strain evidence="6">SM1354</strain>
    </source>
</reference>
<protein>
    <submittedName>
        <fullName evidence="6">1-aminocyclopropane-1-carboxylate deaminase/D-cysteine desulfhydrase</fullName>
    </submittedName>
</protein>
<evidence type="ECO:0000313" key="6">
    <source>
        <dbReference type="EMBL" id="MBL0763872.1"/>
    </source>
</evidence>
<dbReference type="EMBL" id="JAERQG010000001">
    <property type="protein sequence ID" value="MBL0763872.1"/>
    <property type="molecule type" value="Genomic_DNA"/>
</dbReference>
<comment type="cofactor">
    <cofactor evidence="1">
        <name>pyridoxal 5'-phosphate</name>
        <dbReference type="ChEBI" id="CHEBI:597326"/>
    </cofactor>
</comment>
<feature type="active site" description="Nucleophile" evidence="4">
    <location>
        <position position="67"/>
    </location>
</feature>
<evidence type="ECO:0000256" key="3">
    <source>
        <dbReference type="ARBA" id="ARBA00022898"/>
    </source>
</evidence>
<organism evidence="6 7">
    <name type="scientific">Marivirga atlantica</name>
    <dbReference type="NCBI Taxonomy" id="1548457"/>
    <lineage>
        <taxon>Bacteria</taxon>
        <taxon>Pseudomonadati</taxon>
        <taxon>Bacteroidota</taxon>
        <taxon>Cytophagia</taxon>
        <taxon>Cytophagales</taxon>
        <taxon>Marivirgaceae</taxon>
        <taxon>Marivirga</taxon>
    </lineage>
</organism>
<dbReference type="Proteomes" id="UP000642920">
    <property type="component" value="Unassembled WGS sequence"/>
</dbReference>
<evidence type="ECO:0000256" key="4">
    <source>
        <dbReference type="PIRSR" id="PIRSR006278-1"/>
    </source>
</evidence>
<dbReference type="RefSeq" id="WP_201916922.1">
    <property type="nucleotide sequence ID" value="NZ_JAERQG010000001.1"/>
</dbReference>
<evidence type="ECO:0000256" key="1">
    <source>
        <dbReference type="ARBA" id="ARBA00001933"/>
    </source>
</evidence>
<dbReference type="GO" id="GO:0019148">
    <property type="term" value="F:D-cysteine desulfhydrase activity"/>
    <property type="evidence" value="ECO:0007669"/>
    <property type="project" value="TreeGrafter"/>
</dbReference>
<name>A0A937AJJ1_9BACT</name>
<dbReference type="InterPro" id="IPR027278">
    <property type="entry name" value="ACCD_DCysDesulf"/>
</dbReference>
<dbReference type="AlphaFoldDB" id="A0A937AJJ1"/>
<dbReference type="InterPro" id="IPR036052">
    <property type="entry name" value="TrpB-like_PALP_sf"/>
</dbReference>
<dbReference type="PANTHER" id="PTHR43780">
    <property type="entry name" value="1-AMINOCYCLOPROPANE-1-CARBOXYLATE DEAMINASE-RELATED"/>
    <property type="match status" value="1"/>
</dbReference>
<gene>
    <name evidence="6" type="ORF">JKP34_01335</name>
</gene>
<sequence length="295" mass="32907">MMYDNLLSIKPVPIEVVTYQGIPLTFLRLDKIHSIVSGNKYFKLKHNLIEAVESGYKQVLTFGGAFSNHIAATAHAASLVGLNSTGIIRGEEIGNPTLAFAKSEGMQLAFIDRATYRNKNEPGYLDSLKNEFEDFYLIPEGGTNALAIKGTKEIIQLIPGNYKTISCCVGTGGTMAGLIEGSSNDQKILGFSVLKGDWIRDEVKQWTEKENWDINIDYHFGGYAKWKQPLIDFINDFRQETNIPLDPVYNGKMVYGVVDLIRKDKLNPNYLMIIHSGGLQGIEGFNQRFGNIIET</sequence>
<dbReference type="PANTHER" id="PTHR43780:SF2">
    <property type="entry name" value="1-AMINOCYCLOPROPANE-1-CARBOXYLATE DEAMINASE-RELATED"/>
    <property type="match status" value="1"/>
</dbReference>
<dbReference type="Gene3D" id="3.40.50.1100">
    <property type="match status" value="2"/>
</dbReference>
<accession>A0A937AJJ1</accession>
<evidence type="ECO:0000313" key="7">
    <source>
        <dbReference type="Proteomes" id="UP000642920"/>
    </source>
</evidence>
<comment type="caution">
    <text evidence="6">The sequence shown here is derived from an EMBL/GenBank/DDBJ whole genome shotgun (WGS) entry which is preliminary data.</text>
</comment>
<keyword evidence="7" id="KW-1185">Reference proteome</keyword>